<dbReference type="EMBL" id="JTDY01004622">
    <property type="protein sequence ID" value="KOB67934.1"/>
    <property type="molecule type" value="Genomic_DNA"/>
</dbReference>
<reference evidence="2 3" key="1">
    <citation type="journal article" date="2015" name="Genome Biol. Evol.">
        <title>The genome of winter moth (Operophtera brumata) provides a genomic perspective on sexual dimorphism and phenology.</title>
        <authorList>
            <person name="Derks M.F."/>
            <person name="Smit S."/>
            <person name="Salis L."/>
            <person name="Schijlen E."/>
            <person name="Bossers A."/>
            <person name="Mateman C."/>
            <person name="Pijl A.S."/>
            <person name="de Ridder D."/>
            <person name="Groenen M.A."/>
            <person name="Visser M.E."/>
            <person name="Megens H.J."/>
        </authorList>
    </citation>
    <scope>NUCLEOTIDE SEQUENCE [LARGE SCALE GENOMIC DNA]</scope>
    <source>
        <strain evidence="2">WM2013NL</strain>
        <tissue evidence="2">Head and thorax</tissue>
    </source>
</reference>
<organism evidence="2 3">
    <name type="scientific">Operophtera brumata</name>
    <name type="common">Winter moth</name>
    <name type="synonym">Phalaena brumata</name>
    <dbReference type="NCBI Taxonomy" id="104452"/>
    <lineage>
        <taxon>Eukaryota</taxon>
        <taxon>Metazoa</taxon>
        <taxon>Ecdysozoa</taxon>
        <taxon>Arthropoda</taxon>
        <taxon>Hexapoda</taxon>
        <taxon>Insecta</taxon>
        <taxon>Pterygota</taxon>
        <taxon>Neoptera</taxon>
        <taxon>Endopterygota</taxon>
        <taxon>Lepidoptera</taxon>
        <taxon>Glossata</taxon>
        <taxon>Ditrysia</taxon>
        <taxon>Geometroidea</taxon>
        <taxon>Geometridae</taxon>
        <taxon>Larentiinae</taxon>
        <taxon>Operophtera</taxon>
    </lineage>
</organism>
<accession>A0A0L7KY16</accession>
<sequence length="258" mass="29042">MDDTSSVASHKTEDLVNKGVSNIMESLNNDDRPTRKEPLKSFSRIKINGNNKPLLQITFNCSGENSLQVLDNRVNVTLCDNTGASNQKLNVSMEDNLMEDIQINACDNSETESRDAIDGCDLDRDTVVFKRSISLVEERIQRIPKDKRAQTPIPKAKEKVRPKSEMFPPIRRETRVLSNSSPSLVMNDTEVEVNIENVMSYQDSSSDECINVKCQELGDDFEQLERKIEEDIASKMGSGCGYMEKISEENLSALIENE</sequence>
<proteinExistence type="predicted"/>
<gene>
    <name evidence="2" type="ORF">OBRU01_10708</name>
</gene>
<dbReference type="AlphaFoldDB" id="A0A0L7KY16"/>
<feature type="region of interest" description="Disordered" evidence="1">
    <location>
        <begin position="1"/>
        <end position="20"/>
    </location>
</feature>
<evidence type="ECO:0000313" key="2">
    <source>
        <dbReference type="EMBL" id="KOB67934.1"/>
    </source>
</evidence>
<name>A0A0L7KY16_OPEBR</name>
<evidence type="ECO:0000313" key="3">
    <source>
        <dbReference type="Proteomes" id="UP000037510"/>
    </source>
</evidence>
<protein>
    <submittedName>
        <fullName evidence="2">Uncharacterized protein</fullName>
    </submittedName>
</protein>
<evidence type="ECO:0000256" key="1">
    <source>
        <dbReference type="SAM" id="MobiDB-lite"/>
    </source>
</evidence>
<keyword evidence="3" id="KW-1185">Reference proteome</keyword>
<comment type="caution">
    <text evidence="2">The sequence shown here is derived from an EMBL/GenBank/DDBJ whole genome shotgun (WGS) entry which is preliminary data.</text>
</comment>
<dbReference type="Proteomes" id="UP000037510">
    <property type="component" value="Unassembled WGS sequence"/>
</dbReference>